<evidence type="ECO:0000313" key="2">
    <source>
        <dbReference type="Proteomes" id="UP000824890"/>
    </source>
</evidence>
<sequence>MLAIPQCFRGVHFLMSKAVTPPAARTRPLPSRTVIGDSSLMDVRQRLLTELFLLRNRVRDMAAQRDLLIWQVRASARWELMKE</sequence>
<name>A0ABQ7ZGU3_BRANA</name>
<dbReference type="EMBL" id="JAGKQM010000015">
    <property type="protein sequence ID" value="KAH0879438.1"/>
    <property type="molecule type" value="Genomic_DNA"/>
</dbReference>
<proteinExistence type="predicted"/>
<reference evidence="1 2" key="1">
    <citation type="submission" date="2021-05" db="EMBL/GenBank/DDBJ databases">
        <title>Genome Assembly of Synthetic Allotetraploid Brassica napus Reveals Homoeologous Exchanges between Subgenomes.</title>
        <authorList>
            <person name="Davis J.T."/>
        </authorList>
    </citation>
    <scope>NUCLEOTIDE SEQUENCE [LARGE SCALE GENOMIC DNA]</scope>
    <source>
        <strain evidence="2">cv. Da-Ae</strain>
        <tissue evidence="1">Seedling</tissue>
    </source>
</reference>
<keyword evidence="2" id="KW-1185">Reference proteome</keyword>
<dbReference type="Proteomes" id="UP000824890">
    <property type="component" value="Unassembled WGS sequence"/>
</dbReference>
<gene>
    <name evidence="1" type="ORF">HID58_066832</name>
</gene>
<organism evidence="1 2">
    <name type="scientific">Brassica napus</name>
    <name type="common">Rape</name>
    <dbReference type="NCBI Taxonomy" id="3708"/>
    <lineage>
        <taxon>Eukaryota</taxon>
        <taxon>Viridiplantae</taxon>
        <taxon>Streptophyta</taxon>
        <taxon>Embryophyta</taxon>
        <taxon>Tracheophyta</taxon>
        <taxon>Spermatophyta</taxon>
        <taxon>Magnoliopsida</taxon>
        <taxon>eudicotyledons</taxon>
        <taxon>Gunneridae</taxon>
        <taxon>Pentapetalae</taxon>
        <taxon>rosids</taxon>
        <taxon>malvids</taxon>
        <taxon>Brassicales</taxon>
        <taxon>Brassicaceae</taxon>
        <taxon>Brassiceae</taxon>
        <taxon>Brassica</taxon>
    </lineage>
</organism>
<protein>
    <submittedName>
        <fullName evidence="1">Uncharacterized protein</fullName>
    </submittedName>
</protein>
<comment type="caution">
    <text evidence="1">The sequence shown here is derived from an EMBL/GenBank/DDBJ whole genome shotgun (WGS) entry which is preliminary data.</text>
</comment>
<evidence type="ECO:0000313" key="1">
    <source>
        <dbReference type="EMBL" id="KAH0879438.1"/>
    </source>
</evidence>
<accession>A0ABQ7ZGU3</accession>